<reference evidence="2 3" key="1">
    <citation type="journal article" date="2016" name="Sci. Rep.">
        <title>The Dendrobium catenatum Lindl. genome sequence provides insights into polysaccharide synthase, floral development and adaptive evolution.</title>
        <authorList>
            <person name="Zhang G.Q."/>
            <person name="Xu Q."/>
            <person name="Bian C."/>
            <person name="Tsai W.C."/>
            <person name="Yeh C.M."/>
            <person name="Liu K.W."/>
            <person name="Yoshida K."/>
            <person name="Zhang L.S."/>
            <person name="Chang S.B."/>
            <person name="Chen F."/>
            <person name="Shi Y."/>
            <person name="Su Y.Y."/>
            <person name="Zhang Y.Q."/>
            <person name="Chen L.J."/>
            <person name="Yin Y."/>
            <person name="Lin M."/>
            <person name="Huang H."/>
            <person name="Deng H."/>
            <person name="Wang Z.W."/>
            <person name="Zhu S.L."/>
            <person name="Zhao X."/>
            <person name="Deng C."/>
            <person name="Niu S.C."/>
            <person name="Huang J."/>
            <person name="Wang M."/>
            <person name="Liu G.H."/>
            <person name="Yang H.J."/>
            <person name="Xiao X.J."/>
            <person name="Hsiao Y.Y."/>
            <person name="Wu W.L."/>
            <person name="Chen Y.Y."/>
            <person name="Mitsuda N."/>
            <person name="Ohme-Takagi M."/>
            <person name="Luo Y.B."/>
            <person name="Van de Peer Y."/>
            <person name="Liu Z.J."/>
        </authorList>
    </citation>
    <scope>NUCLEOTIDE SEQUENCE [LARGE SCALE GENOMIC DNA]</scope>
    <source>
        <tissue evidence="2">The whole plant</tissue>
    </source>
</reference>
<evidence type="ECO:0000313" key="2">
    <source>
        <dbReference type="EMBL" id="PKU62357.1"/>
    </source>
</evidence>
<gene>
    <name evidence="2" type="ORF">MA16_Dca021939</name>
</gene>
<accession>A0A2I0VG14</accession>
<organism evidence="2 3">
    <name type="scientific">Dendrobium catenatum</name>
    <dbReference type="NCBI Taxonomy" id="906689"/>
    <lineage>
        <taxon>Eukaryota</taxon>
        <taxon>Viridiplantae</taxon>
        <taxon>Streptophyta</taxon>
        <taxon>Embryophyta</taxon>
        <taxon>Tracheophyta</taxon>
        <taxon>Spermatophyta</taxon>
        <taxon>Magnoliopsida</taxon>
        <taxon>Liliopsida</taxon>
        <taxon>Asparagales</taxon>
        <taxon>Orchidaceae</taxon>
        <taxon>Epidendroideae</taxon>
        <taxon>Malaxideae</taxon>
        <taxon>Dendrobiinae</taxon>
        <taxon>Dendrobium</taxon>
    </lineage>
</organism>
<sequence length="175" mass="19409">MKAVAVHLPDVRIQHLNRRDGGGIHAGAEVIVPADSIEHNNEPHDKGGVHPRPEAETEYISPQNHMGAWIHLPLYLRHQLPLLLTLEKHSIMGAKLEARKRFVKARAKINTTYLQQRAANEPSTLYSAATSSALPPPCTSTVTPARSPPKIEDRRTVNRGFCPSARSPRNPSHRL</sequence>
<feature type="region of interest" description="Disordered" evidence="1">
    <location>
        <begin position="128"/>
        <end position="175"/>
    </location>
</feature>
<reference evidence="2 3" key="2">
    <citation type="journal article" date="2017" name="Nature">
        <title>The Apostasia genome and the evolution of orchids.</title>
        <authorList>
            <person name="Zhang G.Q."/>
            <person name="Liu K.W."/>
            <person name="Li Z."/>
            <person name="Lohaus R."/>
            <person name="Hsiao Y.Y."/>
            <person name="Niu S.C."/>
            <person name="Wang J.Y."/>
            <person name="Lin Y.C."/>
            <person name="Xu Q."/>
            <person name="Chen L.J."/>
            <person name="Yoshida K."/>
            <person name="Fujiwara S."/>
            <person name="Wang Z.W."/>
            <person name="Zhang Y.Q."/>
            <person name="Mitsuda N."/>
            <person name="Wang M."/>
            <person name="Liu G.H."/>
            <person name="Pecoraro L."/>
            <person name="Huang H.X."/>
            <person name="Xiao X.J."/>
            <person name="Lin M."/>
            <person name="Wu X.Y."/>
            <person name="Wu W.L."/>
            <person name="Chen Y.Y."/>
            <person name="Chang S.B."/>
            <person name="Sakamoto S."/>
            <person name="Ohme-Takagi M."/>
            <person name="Yagi M."/>
            <person name="Zeng S.J."/>
            <person name="Shen C.Y."/>
            <person name="Yeh C.M."/>
            <person name="Luo Y.B."/>
            <person name="Tsai W.C."/>
            <person name="Van de Peer Y."/>
            <person name="Liu Z.J."/>
        </authorList>
    </citation>
    <scope>NUCLEOTIDE SEQUENCE [LARGE SCALE GENOMIC DNA]</scope>
    <source>
        <tissue evidence="2">The whole plant</tissue>
    </source>
</reference>
<dbReference type="EMBL" id="KZ503667">
    <property type="protein sequence ID" value="PKU62357.1"/>
    <property type="molecule type" value="Genomic_DNA"/>
</dbReference>
<protein>
    <submittedName>
        <fullName evidence="2">Uncharacterized protein</fullName>
    </submittedName>
</protein>
<evidence type="ECO:0000256" key="1">
    <source>
        <dbReference type="SAM" id="MobiDB-lite"/>
    </source>
</evidence>
<dbReference type="AlphaFoldDB" id="A0A2I0VG14"/>
<name>A0A2I0VG14_9ASPA</name>
<evidence type="ECO:0000313" key="3">
    <source>
        <dbReference type="Proteomes" id="UP000233837"/>
    </source>
</evidence>
<dbReference type="Proteomes" id="UP000233837">
    <property type="component" value="Unassembled WGS sequence"/>
</dbReference>
<keyword evidence="3" id="KW-1185">Reference proteome</keyword>
<proteinExistence type="predicted"/>